<dbReference type="PANTHER" id="PTHR34298">
    <property type="entry name" value="SEGREGATION AND CONDENSATION PROTEIN B"/>
    <property type="match status" value="1"/>
</dbReference>
<reference evidence="5 6" key="1">
    <citation type="submission" date="2019-07" db="EMBL/GenBank/DDBJ databases">
        <title>Salinicoccus cyprini sp. nov., isolated from gastro-intestinal tract of mirror carp, Cyprinus carpio var. specularis, collected from Gobind Sagar Reservoir, Himachal Pradesh, India.</title>
        <authorList>
            <person name="Talwar C."/>
            <person name="Singh A.K."/>
            <person name="Lal R."/>
            <person name="Negi R.K."/>
        </authorList>
    </citation>
    <scope>NUCLEOTIDE SEQUENCE [LARGE SCALE GENOMIC DNA]</scope>
    <source>
        <strain evidence="5 6">CT19</strain>
    </source>
</reference>
<keyword evidence="6" id="KW-1185">Reference proteome</keyword>
<dbReference type="InterPro" id="IPR036390">
    <property type="entry name" value="WH_DNA-bd_sf"/>
</dbReference>
<name>A0A558AZ67_9STAP</name>
<evidence type="ECO:0000256" key="3">
    <source>
        <dbReference type="ARBA" id="ARBA00022829"/>
    </source>
</evidence>
<dbReference type="GO" id="GO:0051301">
    <property type="term" value="P:cell division"/>
    <property type="evidence" value="ECO:0007669"/>
    <property type="project" value="UniProtKB-KW"/>
</dbReference>
<dbReference type="Proteomes" id="UP000315103">
    <property type="component" value="Unassembled WGS sequence"/>
</dbReference>
<organism evidence="5 6">
    <name type="scientific">Salinicoccus cyprini</name>
    <dbReference type="NCBI Taxonomy" id="2493691"/>
    <lineage>
        <taxon>Bacteria</taxon>
        <taxon>Bacillati</taxon>
        <taxon>Bacillota</taxon>
        <taxon>Bacilli</taxon>
        <taxon>Bacillales</taxon>
        <taxon>Staphylococcaceae</taxon>
        <taxon>Salinicoccus</taxon>
    </lineage>
</organism>
<sequence>MDKIDIIEGLLYIAGDVGLSEEQLIMHVPITKTQLESTLEKYEKSNFTIQKHGGKYFLKTTQGMEKYIQRILDDRPSQKLSQASLEVLSIIAYNQPVSRGDIEALRGVASDGPVSTLLGKGLITKKNMNEERAVHFATTDYFLQLFGLAGLDELPSQKEMMEQEEMDLFFESMEEEY</sequence>
<dbReference type="OrthoDB" id="9806226at2"/>
<evidence type="ECO:0000256" key="2">
    <source>
        <dbReference type="ARBA" id="ARBA00022618"/>
    </source>
</evidence>
<evidence type="ECO:0000313" key="5">
    <source>
        <dbReference type="EMBL" id="TVT29516.1"/>
    </source>
</evidence>
<comment type="caution">
    <text evidence="5">The sequence shown here is derived from an EMBL/GenBank/DDBJ whole genome shotgun (WGS) entry which is preliminary data.</text>
</comment>
<dbReference type="Gene3D" id="1.10.10.10">
    <property type="entry name" value="Winged helix-like DNA-binding domain superfamily/Winged helix DNA-binding domain"/>
    <property type="match status" value="2"/>
</dbReference>
<evidence type="ECO:0000256" key="4">
    <source>
        <dbReference type="ARBA" id="ARBA00023306"/>
    </source>
</evidence>
<dbReference type="GO" id="GO:0051304">
    <property type="term" value="P:chromosome separation"/>
    <property type="evidence" value="ECO:0007669"/>
    <property type="project" value="InterPro"/>
</dbReference>
<dbReference type="NCBIfam" id="TIGR00281">
    <property type="entry name" value="SMC-Scp complex subunit ScpB"/>
    <property type="match status" value="1"/>
</dbReference>
<dbReference type="EMBL" id="VMSJ01000001">
    <property type="protein sequence ID" value="TVT29516.1"/>
    <property type="molecule type" value="Genomic_DNA"/>
</dbReference>
<dbReference type="Pfam" id="PF04079">
    <property type="entry name" value="SMC_ScpB"/>
    <property type="match status" value="1"/>
</dbReference>
<dbReference type="SUPFAM" id="SSF46785">
    <property type="entry name" value="Winged helix' DNA-binding domain"/>
    <property type="match status" value="1"/>
</dbReference>
<dbReference type="PIRSF" id="PIRSF019345">
    <property type="entry name" value="ScpB"/>
    <property type="match status" value="1"/>
</dbReference>
<accession>A0A558AZ67</accession>
<protein>
    <submittedName>
        <fullName evidence="5">SMC-Scp complex subunit ScpB</fullName>
    </submittedName>
</protein>
<dbReference type="InterPro" id="IPR036388">
    <property type="entry name" value="WH-like_DNA-bd_sf"/>
</dbReference>
<dbReference type="RefSeq" id="WP_145286260.1">
    <property type="nucleotide sequence ID" value="NZ_VMSJ01000001.1"/>
</dbReference>
<dbReference type="AlphaFoldDB" id="A0A558AZ67"/>
<keyword evidence="2" id="KW-0132">Cell division</keyword>
<keyword evidence="3" id="KW-0159">Chromosome partition</keyword>
<evidence type="ECO:0000256" key="1">
    <source>
        <dbReference type="ARBA" id="ARBA00022490"/>
    </source>
</evidence>
<dbReference type="PANTHER" id="PTHR34298:SF2">
    <property type="entry name" value="SEGREGATION AND CONDENSATION PROTEIN B"/>
    <property type="match status" value="1"/>
</dbReference>
<proteinExistence type="predicted"/>
<keyword evidence="1" id="KW-0963">Cytoplasm</keyword>
<dbReference type="InterPro" id="IPR005234">
    <property type="entry name" value="ScpB_csome_segregation"/>
</dbReference>
<evidence type="ECO:0000313" key="6">
    <source>
        <dbReference type="Proteomes" id="UP000315103"/>
    </source>
</evidence>
<keyword evidence="4" id="KW-0131">Cell cycle</keyword>
<gene>
    <name evidence="5" type="primary">scpB</name>
    <name evidence="5" type="ORF">FO441_04325</name>
</gene>